<comment type="function">
    <text evidence="4">Catalyzes the NADPH-dependent reduction of N-acetyl-5-glutamyl phosphate to yield N-acetyl-L-glutamate 5-semialdehyde.</text>
</comment>
<comment type="caution">
    <text evidence="6">The sequence shown here is derived from an EMBL/GenBank/DDBJ whole genome shotgun (WGS) entry which is preliminary data.</text>
</comment>
<keyword evidence="3 4" id="KW-0560">Oxidoreductase</keyword>
<dbReference type="Gene3D" id="3.30.360.10">
    <property type="entry name" value="Dihydrodipicolinate Reductase, domain 2"/>
    <property type="match status" value="1"/>
</dbReference>
<dbReference type="GO" id="GO:0003942">
    <property type="term" value="F:N-acetyl-gamma-glutamyl-phosphate reductase activity"/>
    <property type="evidence" value="ECO:0007669"/>
    <property type="project" value="UniProtKB-EC"/>
</dbReference>
<dbReference type="RefSeq" id="WP_311591364.1">
    <property type="nucleotide sequence ID" value="NZ_JAVRFJ010000029.1"/>
</dbReference>
<proteinExistence type="inferred from homology"/>
<dbReference type="InterPro" id="IPR058924">
    <property type="entry name" value="AGPR_dimerisation_dom"/>
</dbReference>
<organism evidence="6 7">
    <name type="scientific">Streptomyces gottesmaniae</name>
    <dbReference type="NCBI Taxonomy" id="3075518"/>
    <lineage>
        <taxon>Bacteria</taxon>
        <taxon>Bacillati</taxon>
        <taxon>Actinomycetota</taxon>
        <taxon>Actinomycetes</taxon>
        <taxon>Kitasatosporales</taxon>
        <taxon>Streptomycetaceae</taxon>
        <taxon>Streptomyces</taxon>
    </lineage>
</organism>
<keyword evidence="4" id="KW-0055">Arginine biosynthesis</keyword>
<dbReference type="CDD" id="cd17895">
    <property type="entry name" value="AGPR_1_N"/>
    <property type="match status" value="1"/>
</dbReference>
<dbReference type="InterPro" id="IPR000534">
    <property type="entry name" value="Semialdehyde_DH_NAD-bd"/>
</dbReference>
<evidence type="ECO:0000313" key="7">
    <source>
        <dbReference type="Proteomes" id="UP001180737"/>
    </source>
</evidence>
<name>A0ABU2Z4L3_9ACTN</name>
<evidence type="ECO:0000256" key="4">
    <source>
        <dbReference type="HAMAP-Rule" id="MF_00150"/>
    </source>
</evidence>
<dbReference type="InterPro" id="IPR000706">
    <property type="entry name" value="AGPR_type-1"/>
</dbReference>
<feature type="active site" evidence="4">
    <location>
        <position position="165"/>
    </location>
</feature>
<evidence type="ECO:0000313" key="6">
    <source>
        <dbReference type="EMBL" id="MDT0571528.1"/>
    </source>
</evidence>
<dbReference type="EC" id="1.2.1.38" evidence="4"/>
<comment type="catalytic activity">
    <reaction evidence="4">
        <text>N-acetyl-L-glutamate 5-semialdehyde + phosphate + NADP(+) = N-acetyl-L-glutamyl 5-phosphate + NADPH + H(+)</text>
        <dbReference type="Rhea" id="RHEA:21588"/>
        <dbReference type="ChEBI" id="CHEBI:15378"/>
        <dbReference type="ChEBI" id="CHEBI:29123"/>
        <dbReference type="ChEBI" id="CHEBI:43474"/>
        <dbReference type="ChEBI" id="CHEBI:57783"/>
        <dbReference type="ChEBI" id="CHEBI:57936"/>
        <dbReference type="ChEBI" id="CHEBI:58349"/>
        <dbReference type="EC" id="1.2.1.38"/>
    </reaction>
</comment>
<dbReference type="Gene3D" id="3.40.50.720">
    <property type="entry name" value="NAD(P)-binding Rossmann-like Domain"/>
    <property type="match status" value="1"/>
</dbReference>
<dbReference type="HAMAP" id="MF_00150">
    <property type="entry name" value="ArgC_type1"/>
    <property type="match status" value="1"/>
</dbReference>
<evidence type="ECO:0000256" key="1">
    <source>
        <dbReference type="ARBA" id="ARBA00022605"/>
    </source>
</evidence>
<dbReference type="Proteomes" id="UP001180737">
    <property type="component" value="Unassembled WGS sequence"/>
</dbReference>
<dbReference type="PANTHER" id="PTHR32338">
    <property type="entry name" value="N-ACETYL-GAMMA-GLUTAMYL-PHOSPHATE REDUCTASE, CHLOROPLASTIC-RELATED-RELATED"/>
    <property type="match status" value="1"/>
</dbReference>
<keyword evidence="1 4" id="KW-0028">Amino-acid biosynthesis</keyword>
<accession>A0ABU2Z4L3</accession>
<feature type="domain" description="Semialdehyde dehydrogenase NAD-binding" evidence="5">
    <location>
        <begin position="17"/>
        <end position="158"/>
    </location>
</feature>
<dbReference type="NCBIfam" id="TIGR01850">
    <property type="entry name" value="argC"/>
    <property type="match status" value="1"/>
</dbReference>
<evidence type="ECO:0000256" key="2">
    <source>
        <dbReference type="ARBA" id="ARBA00022857"/>
    </source>
</evidence>
<comment type="subcellular location">
    <subcellularLocation>
        <location evidence="4">Cytoplasm</location>
    </subcellularLocation>
</comment>
<sequence>MADIGNTGTGTTDQKIRVAVVGASGYTGGEVIRLLLEHPNVELAFLSAERAAGAAIGSVHPWLRNHPKAGGLRFRPLAELALTDPVDVAFGCLPTGALPERLPLIAAHAKRVLNLGGDFRLRAEDEVRAHYPKTAEHPPLEDFAYYVPELSGDVPEGRFVNLPGCMAVTTIYALYPLFAGAEPLATDRVVVDAKTGSTGGGRGGNEPPAERSGNFRVHKLYGHRHAPEVRQAIADFTGAAVDLRFSTHSLDVARGILVTAYAELRDGVTSLDVKRAYAKAYVGKPFVRVRPAPKAPQDFPMLKAVVGSNVAEVAIAVQGGQVVAVAALDNLIKGAAGQAVQVMNLMHGFDETSGLPTTAVSP</sequence>
<dbReference type="InterPro" id="IPR050085">
    <property type="entry name" value="AGPR"/>
</dbReference>
<dbReference type="SUPFAM" id="SSF51735">
    <property type="entry name" value="NAD(P)-binding Rossmann-fold domains"/>
    <property type="match status" value="1"/>
</dbReference>
<dbReference type="EMBL" id="JAVRFJ010000029">
    <property type="protein sequence ID" value="MDT0571528.1"/>
    <property type="molecule type" value="Genomic_DNA"/>
</dbReference>
<keyword evidence="7" id="KW-1185">Reference proteome</keyword>
<reference evidence="6" key="1">
    <citation type="submission" date="2024-05" db="EMBL/GenBank/DDBJ databases">
        <title>30 novel species of actinomycetes from the DSMZ collection.</title>
        <authorList>
            <person name="Nouioui I."/>
        </authorList>
    </citation>
    <scope>NUCLEOTIDE SEQUENCE</scope>
    <source>
        <strain evidence="6">DSM 3412</strain>
    </source>
</reference>
<evidence type="ECO:0000259" key="5">
    <source>
        <dbReference type="SMART" id="SM00859"/>
    </source>
</evidence>
<comment type="pathway">
    <text evidence="4">Amino-acid biosynthesis; L-arginine biosynthesis; N(2)-acetyl-L-ornithine from L-glutamate: step 3/4.</text>
</comment>
<keyword evidence="4" id="KW-0963">Cytoplasm</keyword>
<gene>
    <name evidence="4 6" type="primary">argC</name>
    <name evidence="6" type="ORF">RM704_29390</name>
</gene>
<dbReference type="SMART" id="SM00859">
    <property type="entry name" value="Semialdhyde_dh"/>
    <property type="match status" value="1"/>
</dbReference>
<keyword evidence="2 4" id="KW-0521">NADP</keyword>
<dbReference type="Pfam" id="PF01118">
    <property type="entry name" value="Semialdhyde_dh"/>
    <property type="match status" value="1"/>
</dbReference>
<dbReference type="InterPro" id="IPR036291">
    <property type="entry name" value="NAD(P)-bd_dom_sf"/>
</dbReference>
<dbReference type="Pfam" id="PF22698">
    <property type="entry name" value="Semialdhyde_dhC_1"/>
    <property type="match status" value="1"/>
</dbReference>
<comment type="similarity">
    <text evidence="4">Belongs to the NAGSA dehydrogenase family. Type 1 subfamily.</text>
</comment>
<protein>
    <recommendedName>
        <fullName evidence="4">N-acetyl-gamma-glutamyl-phosphate reductase</fullName>
        <shortName evidence="4">AGPR</shortName>
        <ecNumber evidence="4">1.2.1.38</ecNumber>
    </recommendedName>
    <alternativeName>
        <fullName evidence="4">N-acetyl-glutamate semialdehyde dehydrogenase</fullName>
        <shortName evidence="4">NAGSA dehydrogenase</shortName>
    </alternativeName>
</protein>
<dbReference type="SUPFAM" id="SSF55347">
    <property type="entry name" value="Glyceraldehyde-3-phosphate dehydrogenase-like, C-terminal domain"/>
    <property type="match status" value="1"/>
</dbReference>
<evidence type="ECO:0000256" key="3">
    <source>
        <dbReference type="ARBA" id="ARBA00023002"/>
    </source>
</evidence>